<dbReference type="SUPFAM" id="SSF110997">
    <property type="entry name" value="Sporulation related repeat"/>
    <property type="match status" value="1"/>
</dbReference>
<dbReference type="KEGG" id="das:Daes_2907"/>
<dbReference type="EMBL" id="CP002431">
    <property type="protein sequence ID" value="ADU63901.1"/>
    <property type="molecule type" value="Genomic_DNA"/>
</dbReference>
<keyword evidence="3" id="KW-0732">Signal</keyword>
<dbReference type="Pfam" id="PF13181">
    <property type="entry name" value="TPR_8"/>
    <property type="match status" value="1"/>
</dbReference>
<organism evidence="5 6">
    <name type="scientific">Pseudodesulfovibrio aespoeensis (strain ATCC 700646 / DSM 10631 / Aspo-2)</name>
    <name type="common">Desulfovibrio aespoeensis</name>
    <dbReference type="NCBI Taxonomy" id="643562"/>
    <lineage>
        <taxon>Bacteria</taxon>
        <taxon>Pseudomonadati</taxon>
        <taxon>Thermodesulfobacteriota</taxon>
        <taxon>Desulfovibrionia</taxon>
        <taxon>Desulfovibrionales</taxon>
        <taxon>Desulfovibrionaceae</taxon>
    </lineage>
</organism>
<protein>
    <submittedName>
        <fullName evidence="5">Tetratricopeptide TPR_1 repeat-containing protein</fullName>
    </submittedName>
</protein>
<dbReference type="GO" id="GO:0006493">
    <property type="term" value="P:protein O-linked glycosylation"/>
    <property type="evidence" value="ECO:0007669"/>
    <property type="project" value="InterPro"/>
</dbReference>
<dbReference type="OrthoDB" id="5458866at2"/>
<feature type="repeat" description="TPR" evidence="1">
    <location>
        <begin position="118"/>
        <end position="151"/>
    </location>
</feature>
<dbReference type="Proteomes" id="UP000002191">
    <property type="component" value="Chromosome"/>
</dbReference>
<dbReference type="PROSITE" id="PS50005">
    <property type="entry name" value="TPR"/>
    <property type="match status" value="3"/>
</dbReference>
<dbReference type="PROSITE" id="PS51724">
    <property type="entry name" value="SPOR"/>
    <property type="match status" value="1"/>
</dbReference>
<dbReference type="InterPro" id="IPR037919">
    <property type="entry name" value="OGT"/>
</dbReference>
<keyword evidence="1" id="KW-0802">TPR repeat</keyword>
<dbReference type="InterPro" id="IPR019734">
    <property type="entry name" value="TPR_rpt"/>
</dbReference>
<feature type="domain" description="SPOR" evidence="4">
    <location>
        <begin position="365"/>
        <end position="445"/>
    </location>
</feature>
<keyword evidence="6" id="KW-1185">Reference proteome</keyword>
<dbReference type="Pfam" id="PF13432">
    <property type="entry name" value="TPR_16"/>
    <property type="match status" value="2"/>
</dbReference>
<dbReference type="PANTHER" id="PTHR44366">
    <property type="entry name" value="UDP-N-ACETYLGLUCOSAMINE--PEPTIDE N-ACETYLGLUCOSAMINYLTRANSFERASE 110 KDA SUBUNIT"/>
    <property type="match status" value="1"/>
</dbReference>
<dbReference type="PROSITE" id="PS51257">
    <property type="entry name" value="PROKAR_LIPOPROTEIN"/>
    <property type="match status" value="1"/>
</dbReference>
<dbReference type="GO" id="GO:0042834">
    <property type="term" value="F:peptidoglycan binding"/>
    <property type="evidence" value="ECO:0007669"/>
    <property type="project" value="InterPro"/>
</dbReference>
<evidence type="ECO:0000313" key="6">
    <source>
        <dbReference type="Proteomes" id="UP000002191"/>
    </source>
</evidence>
<dbReference type="HOGENOM" id="CLU_599537_0_0_7"/>
<dbReference type="eggNOG" id="COG0457">
    <property type="taxonomic scope" value="Bacteria"/>
</dbReference>
<dbReference type="SUPFAM" id="SSF48452">
    <property type="entry name" value="TPR-like"/>
    <property type="match status" value="1"/>
</dbReference>
<sequence precursor="true">MKRSIVITAAQLAGLLLAGLLLGGCAGSAKHDQSFKEFAYGEDGPVTLTPAQHEQVADGFLRRDKPEMAFMHYNTAIGLDPDNLSVRVKKGDLLVLKGLDEQALAEYLEVLARDADHAVANGAAGAVYFRAGLYGEARAHLERAARLDPTLWRASNYLGILSDRAGDHERAVEHYTAALAHGPASGSGEIYNNLGVVHIARKEYGLAVDAFRRALKDGDVSPRTYNNLGLALTRLDRLDEALESFKYAGGAFRANNNLGYVLLTDDQPEKAVPYFERAVELAPSYYVKAAENLNRARLAARFRKSATARNLDGSTPNPLPKASFPDAGQIPGGPAATPAAAGPPPQGVIRVIAHAPGSGEGSGDMIRMKTYGLHVSSWKDHDHAFAQCATLRGQGYEPWINRIDLGDKGVWFRVLVGSYDSVGAAQAGRPAILSALGLERAMVYERMIPTADGADL</sequence>
<feature type="signal peptide" evidence="3">
    <location>
        <begin position="1"/>
        <end position="18"/>
    </location>
</feature>
<dbReference type="InterPro" id="IPR011990">
    <property type="entry name" value="TPR-like_helical_dom_sf"/>
</dbReference>
<dbReference type="STRING" id="643562.Daes_2907"/>
<gene>
    <name evidence="5" type="ordered locus">Daes_2907</name>
</gene>
<evidence type="ECO:0000256" key="3">
    <source>
        <dbReference type="SAM" id="SignalP"/>
    </source>
</evidence>
<feature type="chain" id="PRO_5003211468" evidence="3">
    <location>
        <begin position="19"/>
        <end position="456"/>
    </location>
</feature>
<dbReference type="SMART" id="SM00028">
    <property type="entry name" value="TPR"/>
    <property type="match status" value="7"/>
</dbReference>
<dbReference type="GO" id="GO:0097363">
    <property type="term" value="F:protein O-acetylglucosaminyltransferase activity"/>
    <property type="evidence" value="ECO:0007669"/>
    <property type="project" value="TreeGrafter"/>
</dbReference>
<feature type="repeat" description="TPR" evidence="1">
    <location>
        <begin position="188"/>
        <end position="221"/>
    </location>
</feature>
<feature type="compositionally biased region" description="Low complexity" evidence="2">
    <location>
        <begin position="327"/>
        <end position="340"/>
    </location>
</feature>
<dbReference type="Gene3D" id="3.30.70.1070">
    <property type="entry name" value="Sporulation related repeat"/>
    <property type="match status" value="1"/>
</dbReference>
<dbReference type="Pfam" id="PF13374">
    <property type="entry name" value="TPR_10"/>
    <property type="match status" value="1"/>
</dbReference>
<name>E6VYN4_PSEA9</name>
<dbReference type="RefSeq" id="WP_013515804.1">
    <property type="nucleotide sequence ID" value="NC_014844.1"/>
</dbReference>
<dbReference type="PANTHER" id="PTHR44366:SF1">
    <property type="entry name" value="UDP-N-ACETYLGLUCOSAMINE--PEPTIDE N-ACETYLGLUCOSAMINYLTRANSFERASE 110 KDA SUBUNIT"/>
    <property type="match status" value="1"/>
</dbReference>
<evidence type="ECO:0000259" key="4">
    <source>
        <dbReference type="PROSITE" id="PS51724"/>
    </source>
</evidence>
<evidence type="ECO:0000313" key="5">
    <source>
        <dbReference type="EMBL" id="ADU63901.1"/>
    </source>
</evidence>
<evidence type="ECO:0000256" key="2">
    <source>
        <dbReference type="SAM" id="MobiDB-lite"/>
    </source>
</evidence>
<reference evidence="6" key="1">
    <citation type="submission" date="2010-12" db="EMBL/GenBank/DDBJ databases">
        <title>Complete sequence of Desulfovibrio aespoeensis Aspo-2.</title>
        <authorList>
            <consortium name="US DOE Joint Genome Institute"/>
            <person name="Lucas S."/>
            <person name="Copeland A."/>
            <person name="Lapidus A."/>
            <person name="Cheng J.-F."/>
            <person name="Goodwin L."/>
            <person name="Pitluck S."/>
            <person name="Chertkov O."/>
            <person name="Misra M."/>
            <person name="Detter J.C."/>
            <person name="Han C."/>
            <person name="Tapia R."/>
            <person name="Land M."/>
            <person name="Hauser L."/>
            <person name="Kyrpides N."/>
            <person name="Ivanova N."/>
            <person name="Ovchinnikova G."/>
            <person name="Pedersen K."/>
            <person name="Jagevall S."/>
            <person name="Hazen T."/>
            <person name="Woyke T."/>
        </authorList>
    </citation>
    <scope>NUCLEOTIDE SEQUENCE [LARGE SCALE GENOMIC DNA]</scope>
    <source>
        <strain evidence="6">ATCC 700646 / DSM 10631 / Aspo-2</strain>
    </source>
</reference>
<dbReference type="InterPro" id="IPR007730">
    <property type="entry name" value="SPOR-like_dom"/>
</dbReference>
<dbReference type="InterPro" id="IPR036680">
    <property type="entry name" value="SPOR-like_sf"/>
</dbReference>
<dbReference type="Gene3D" id="1.25.40.10">
    <property type="entry name" value="Tetratricopeptide repeat domain"/>
    <property type="match status" value="2"/>
</dbReference>
<feature type="repeat" description="TPR" evidence="1">
    <location>
        <begin position="252"/>
        <end position="285"/>
    </location>
</feature>
<dbReference type="AlphaFoldDB" id="E6VYN4"/>
<proteinExistence type="predicted"/>
<feature type="region of interest" description="Disordered" evidence="2">
    <location>
        <begin position="309"/>
        <end position="347"/>
    </location>
</feature>
<accession>E6VYN4</accession>
<evidence type="ECO:0000256" key="1">
    <source>
        <dbReference type="PROSITE-ProRule" id="PRU00339"/>
    </source>
</evidence>
<reference evidence="5 6" key="2">
    <citation type="journal article" date="2014" name="Genome Announc.">
        <title>Complete Genome Sequence of the Subsurface, Mesophilic Sulfate-Reducing Bacterium Desulfovibrio aespoeensis Aspo-2.</title>
        <authorList>
            <person name="Pedersen K."/>
            <person name="Bengtsson A."/>
            <person name="Edlund J."/>
            <person name="Rabe L."/>
            <person name="Hazen T."/>
            <person name="Chakraborty R."/>
            <person name="Goodwin L."/>
            <person name="Shapiro N."/>
        </authorList>
    </citation>
    <scope>NUCLEOTIDE SEQUENCE [LARGE SCALE GENOMIC DNA]</scope>
    <source>
        <strain evidence="6">ATCC 700646 / DSM 10631 / Aspo-2</strain>
    </source>
</reference>